<protein>
    <recommendedName>
        <fullName evidence="3">Pentatricopeptide repeat-containing protein</fullName>
    </recommendedName>
</protein>
<accession>A0A812TAE1</accession>
<keyword evidence="2" id="KW-1185">Reference proteome</keyword>
<dbReference type="InterPro" id="IPR011990">
    <property type="entry name" value="TPR-like_helical_dom_sf"/>
</dbReference>
<dbReference type="Gene3D" id="1.25.40.10">
    <property type="entry name" value="Tetratricopeptide repeat domain"/>
    <property type="match status" value="1"/>
</dbReference>
<comment type="caution">
    <text evidence="1">The sequence shown here is derived from an EMBL/GenBank/DDBJ whole genome shotgun (WGS) entry which is preliminary data.</text>
</comment>
<evidence type="ECO:0000313" key="2">
    <source>
        <dbReference type="Proteomes" id="UP000604046"/>
    </source>
</evidence>
<proteinExistence type="predicted"/>
<dbReference type="Proteomes" id="UP000604046">
    <property type="component" value="Unassembled WGS sequence"/>
</dbReference>
<dbReference type="EMBL" id="CAJNDS010002528">
    <property type="protein sequence ID" value="CAE7513268.1"/>
    <property type="molecule type" value="Genomic_DNA"/>
</dbReference>
<organism evidence="1 2">
    <name type="scientific">Symbiodinium natans</name>
    <dbReference type="NCBI Taxonomy" id="878477"/>
    <lineage>
        <taxon>Eukaryota</taxon>
        <taxon>Sar</taxon>
        <taxon>Alveolata</taxon>
        <taxon>Dinophyceae</taxon>
        <taxon>Suessiales</taxon>
        <taxon>Symbiodiniaceae</taxon>
        <taxon>Symbiodinium</taxon>
    </lineage>
</organism>
<reference evidence="1" key="1">
    <citation type="submission" date="2021-02" db="EMBL/GenBank/DDBJ databases">
        <authorList>
            <person name="Dougan E. K."/>
            <person name="Rhodes N."/>
            <person name="Thang M."/>
            <person name="Chan C."/>
        </authorList>
    </citation>
    <scope>NUCLEOTIDE SEQUENCE</scope>
</reference>
<dbReference type="AlphaFoldDB" id="A0A812TAE1"/>
<gene>
    <name evidence="1" type="ORF">SNAT2548_LOCUS28732</name>
</gene>
<evidence type="ECO:0008006" key="3">
    <source>
        <dbReference type="Google" id="ProtNLM"/>
    </source>
</evidence>
<evidence type="ECO:0000313" key="1">
    <source>
        <dbReference type="EMBL" id="CAE7513268.1"/>
    </source>
</evidence>
<sequence length="117" mass="13345">MSLAWSPRPHQASFDYHYRREPSWRKPLCQRNSLVQYTKDISANGSVRNWEDVLALLALLPSVRLRPDEVFFGAALGRLGKERQWQFALTILESMTVCESLQPNLITCSATVQAPGR</sequence>
<name>A0A812TAE1_9DINO</name>